<feature type="compositionally biased region" description="Basic and acidic residues" evidence="8">
    <location>
        <begin position="265"/>
        <end position="277"/>
    </location>
</feature>
<dbReference type="AlphaFoldDB" id="A0A6P7GRR6"/>
<evidence type="ECO:0000256" key="4">
    <source>
        <dbReference type="ARBA" id="ARBA00022771"/>
    </source>
</evidence>
<dbReference type="Gene3D" id="3.30.160.60">
    <property type="entry name" value="Classic Zinc Finger"/>
    <property type="match status" value="1"/>
</dbReference>
<feature type="compositionally biased region" description="Basic and acidic residues" evidence="8">
    <location>
        <begin position="62"/>
        <end position="76"/>
    </location>
</feature>
<evidence type="ECO:0000256" key="8">
    <source>
        <dbReference type="SAM" id="MobiDB-lite"/>
    </source>
</evidence>
<name>A0A6P7GRR6_DIAVI</name>
<accession>A0A6P7GRR6</accession>
<sequence>MVNSGTFDTNALGSGDRNAKVTFTYPDAVSSDSVSTHCKTGASAWSSTADGDAAAASAQSSDESKSVEHETPRKNLDASTGNVDCSVDGEDKSTLCCSVPLEKVQSVLTFHPPKCEEPKPTRKLLDSKGRMTLLCLYCERSFASANLRQKHVERIHSVKKNRRLSSRKQNQLTVTPCIYCEKLGSSENTLKDLFQHLINEHSDKYFGCLPCEERFVINSLLSDHNVSHHQPVPEINEKAPAKLALTEDRSVKEVSVKLTRSKTKPKAEATDNPDRAKKSIRAKNAKLKELRSKKLTVKSSRIALNRRESKRLQVISDAQKKKRQKPAERGKQTNVNKSEPVPEKSSCINPYPEFDHFYRVKKITDHSIDNLKISSLTFDDVFDKTFFNRIKCNIEENLLHHIDGKLFKNEESESRISNFEKISTVQQEIQNSAPENYGCELSLNAVTPVASLSLNSQFGEDFESQIEYGSKPSKKKAQTKKDEVHYKYFTRRKFQASILEQTENRDLSKLDMWTQLVIKKRQQKIIDDKKTAKEIQEYTTCDEYKNKIRREELNRILDRRGPFEDLREEASKKAALDKLNSDSDDSISHESFTEVREVLNEILNRVFAMTEAVEERIDEQTVTIKRGQTPTDTKQDLREIPTFLNLRRSSSLTIDGEIDQSDKITLICSSQETENFELPTNQIRGKNELIELSGEWARCRMYICAACGAKLPNVRYLMDHKTIYHQNVWVQHYEFVGNQSELYRHLSIPALGKVGYIEDSVQYKSWKRSDARTCTKCTKHCNTLGELHRHILECGGDWTWMLARKKCKYRYGAKSRRKRRGLVLRVHHHKRKTDSTEKKIYKYDRPRQRPSDGKYTKYLSHN</sequence>
<dbReference type="InParanoid" id="A0A6P7GRR6"/>
<keyword evidence="3" id="KW-0677">Repeat</keyword>
<feature type="domain" description="C2H2-type" evidence="9">
    <location>
        <begin position="133"/>
        <end position="161"/>
    </location>
</feature>
<evidence type="ECO:0000256" key="5">
    <source>
        <dbReference type="ARBA" id="ARBA00022833"/>
    </source>
</evidence>
<evidence type="ECO:0000256" key="6">
    <source>
        <dbReference type="ARBA" id="ARBA00023242"/>
    </source>
</evidence>
<dbReference type="GO" id="GO:0008270">
    <property type="term" value="F:zinc ion binding"/>
    <property type="evidence" value="ECO:0007669"/>
    <property type="project" value="UniProtKB-KW"/>
</dbReference>
<dbReference type="SMART" id="SM00355">
    <property type="entry name" value="ZnF_C2H2"/>
    <property type="match status" value="5"/>
</dbReference>
<keyword evidence="5" id="KW-0862">Zinc</keyword>
<evidence type="ECO:0000256" key="2">
    <source>
        <dbReference type="ARBA" id="ARBA00022723"/>
    </source>
</evidence>
<keyword evidence="2" id="KW-0479">Metal-binding</keyword>
<proteinExistence type="predicted"/>
<feature type="region of interest" description="Disordered" evidence="8">
    <location>
        <begin position="226"/>
        <end position="280"/>
    </location>
</feature>
<evidence type="ECO:0000259" key="9">
    <source>
        <dbReference type="PROSITE" id="PS50157"/>
    </source>
</evidence>
<feature type="region of interest" description="Disordered" evidence="8">
    <location>
        <begin position="820"/>
        <end position="839"/>
    </location>
</feature>
<evidence type="ECO:0000256" key="3">
    <source>
        <dbReference type="ARBA" id="ARBA00022737"/>
    </source>
</evidence>
<comment type="subcellular location">
    <subcellularLocation>
        <location evidence="1">Nucleus</location>
    </subcellularLocation>
</comment>
<keyword evidence="6" id="KW-0539">Nucleus</keyword>
<gene>
    <name evidence="10" type="primary">LOC114342157</name>
</gene>
<feature type="region of interest" description="Disordered" evidence="8">
    <location>
        <begin position="308"/>
        <end position="346"/>
    </location>
</feature>
<feature type="region of interest" description="Disordered" evidence="8">
    <location>
        <begin position="53"/>
        <end position="83"/>
    </location>
</feature>
<protein>
    <submittedName>
        <fullName evidence="10">Uncharacterized protein LOC114342157</fullName>
    </submittedName>
</protein>
<organism evidence="10">
    <name type="scientific">Diabrotica virgifera virgifera</name>
    <name type="common">western corn rootworm</name>
    <dbReference type="NCBI Taxonomy" id="50390"/>
    <lineage>
        <taxon>Eukaryota</taxon>
        <taxon>Metazoa</taxon>
        <taxon>Ecdysozoa</taxon>
        <taxon>Arthropoda</taxon>
        <taxon>Hexapoda</taxon>
        <taxon>Insecta</taxon>
        <taxon>Pterygota</taxon>
        <taxon>Neoptera</taxon>
        <taxon>Endopterygota</taxon>
        <taxon>Coleoptera</taxon>
        <taxon>Polyphaga</taxon>
        <taxon>Cucujiformia</taxon>
        <taxon>Chrysomeloidea</taxon>
        <taxon>Chrysomelidae</taxon>
        <taxon>Galerucinae</taxon>
        <taxon>Diabroticina</taxon>
        <taxon>Diabroticites</taxon>
        <taxon>Diabrotica</taxon>
    </lineage>
</organism>
<evidence type="ECO:0000256" key="7">
    <source>
        <dbReference type="PROSITE-ProRule" id="PRU00042"/>
    </source>
</evidence>
<evidence type="ECO:0000313" key="10">
    <source>
        <dbReference type="RefSeq" id="XP_028148742.1"/>
    </source>
</evidence>
<dbReference type="GO" id="GO:0005634">
    <property type="term" value="C:nucleus"/>
    <property type="evidence" value="ECO:0007669"/>
    <property type="project" value="UniProtKB-SubCell"/>
</dbReference>
<keyword evidence="4 7" id="KW-0863">Zinc-finger</keyword>
<feature type="compositionally biased region" description="Basic and acidic residues" evidence="8">
    <location>
        <begin position="235"/>
        <end position="255"/>
    </location>
</feature>
<dbReference type="InterPro" id="IPR050888">
    <property type="entry name" value="ZnF_C2H2-type_TF"/>
</dbReference>
<evidence type="ECO:0000256" key="1">
    <source>
        <dbReference type="ARBA" id="ARBA00004123"/>
    </source>
</evidence>
<dbReference type="PROSITE" id="PS00028">
    <property type="entry name" value="ZINC_FINGER_C2H2_1"/>
    <property type="match status" value="3"/>
</dbReference>
<dbReference type="InterPro" id="IPR013087">
    <property type="entry name" value="Znf_C2H2_type"/>
</dbReference>
<dbReference type="PANTHER" id="PTHR24406">
    <property type="entry name" value="TRANSCRIPTIONAL REPRESSOR CTCFL-RELATED"/>
    <property type="match status" value="1"/>
</dbReference>
<dbReference type="RefSeq" id="XP_028148742.1">
    <property type="nucleotide sequence ID" value="XM_028292941.1"/>
</dbReference>
<feature type="domain" description="C2H2-type" evidence="9">
    <location>
        <begin position="206"/>
        <end position="233"/>
    </location>
</feature>
<dbReference type="PROSITE" id="PS50157">
    <property type="entry name" value="ZINC_FINGER_C2H2_2"/>
    <property type="match status" value="2"/>
</dbReference>
<feature type="compositionally biased region" description="Basic residues" evidence="8">
    <location>
        <begin position="820"/>
        <end position="832"/>
    </location>
</feature>
<reference evidence="10" key="1">
    <citation type="submission" date="2025-08" db="UniProtKB">
        <authorList>
            <consortium name="RefSeq"/>
        </authorList>
    </citation>
    <scope>IDENTIFICATION</scope>
    <source>
        <tissue evidence="10">Whole insect</tissue>
    </source>
</reference>